<evidence type="ECO:0000256" key="1">
    <source>
        <dbReference type="SAM" id="MobiDB-lite"/>
    </source>
</evidence>
<dbReference type="EMBL" id="LKCN02000001">
    <property type="protein sequence ID" value="RCI16444.1"/>
    <property type="molecule type" value="Genomic_DNA"/>
</dbReference>
<organism evidence="2 3">
    <name type="scientific">Ophiocordyceps polyrhachis-furcata BCC 54312</name>
    <dbReference type="NCBI Taxonomy" id="1330021"/>
    <lineage>
        <taxon>Eukaryota</taxon>
        <taxon>Fungi</taxon>
        <taxon>Dikarya</taxon>
        <taxon>Ascomycota</taxon>
        <taxon>Pezizomycotina</taxon>
        <taxon>Sordariomycetes</taxon>
        <taxon>Hypocreomycetidae</taxon>
        <taxon>Hypocreales</taxon>
        <taxon>Ophiocordycipitaceae</taxon>
        <taxon>Ophiocordyceps</taxon>
    </lineage>
</organism>
<accession>A0A367LPS0</accession>
<dbReference type="Proteomes" id="UP000253664">
    <property type="component" value="Unassembled WGS sequence"/>
</dbReference>
<feature type="region of interest" description="Disordered" evidence="1">
    <location>
        <begin position="1"/>
        <end position="30"/>
    </location>
</feature>
<reference evidence="2 3" key="1">
    <citation type="journal article" date="2015" name="BMC Genomics">
        <title>Insights from the genome of Ophiocordyceps polyrhachis-furcata to pathogenicity and host specificity in insect fungi.</title>
        <authorList>
            <person name="Wichadakul D."/>
            <person name="Kobmoo N."/>
            <person name="Ingsriswang S."/>
            <person name="Tangphatsornruang S."/>
            <person name="Chantasingh D."/>
            <person name="Luangsa-ard J.J."/>
            <person name="Eurwilaichitr L."/>
        </authorList>
    </citation>
    <scope>NUCLEOTIDE SEQUENCE [LARGE SCALE GENOMIC DNA]</scope>
    <source>
        <strain evidence="2 3">BCC 54312</strain>
    </source>
</reference>
<protein>
    <submittedName>
        <fullName evidence="2">Uncharacterized protein</fullName>
    </submittedName>
</protein>
<keyword evidence="3" id="KW-1185">Reference proteome</keyword>
<sequence>MVMDAYEQEASINTHGGRGPAGSAPVSPARRCSLPGKKKTLLPFPSPSLPITPITGITCYYIHGPCNEPSTGPPPPPPPPLCLASFQDWLGSQLKRSDGPVTLHQCEWQTTCPPPLRSLAWRFPGKRAIVASASQILPIAPPPPLAPKHPGPRFHHTRGGATVQREKGFTDASDIAHQPADQTTNTTYIHYISRVPTPHLPVEQPLIKTRTGRMQIDLGRPSDTAFVAAS</sequence>
<evidence type="ECO:0000313" key="3">
    <source>
        <dbReference type="Proteomes" id="UP000253664"/>
    </source>
</evidence>
<comment type="caution">
    <text evidence="2">The sequence shown here is derived from an EMBL/GenBank/DDBJ whole genome shotgun (WGS) entry which is preliminary data.</text>
</comment>
<proteinExistence type="predicted"/>
<gene>
    <name evidence="2" type="ORF">L249_2471</name>
</gene>
<dbReference type="AlphaFoldDB" id="A0A367LPS0"/>
<name>A0A367LPS0_9HYPO</name>
<evidence type="ECO:0000313" key="2">
    <source>
        <dbReference type="EMBL" id="RCI16444.1"/>
    </source>
</evidence>